<name>A0A2V1E2L4_9PLEO</name>
<organism evidence="3 4">
    <name type="scientific">Periconia macrospinosa</name>
    <dbReference type="NCBI Taxonomy" id="97972"/>
    <lineage>
        <taxon>Eukaryota</taxon>
        <taxon>Fungi</taxon>
        <taxon>Dikarya</taxon>
        <taxon>Ascomycota</taxon>
        <taxon>Pezizomycotina</taxon>
        <taxon>Dothideomycetes</taxon>
        <taxon>Pleosporomycetidae</taxon>
        <taxon>Pleosporales</taxon>
        <taxon>Massarineae</taxon>
        <taxon>Periconiaceae</taxon>
        <taxon>Periconia</taxon>
    </lineage>
</organism>
<accession>A0A2V1E2L4</accession>
<feature type="compositionally biased region" description="Basic and acidic residues" evidence="1">
    <location>
        <begin position="77"/>
        <end position="88"/>
    </location>
</feature>
<feature type="transmembrane region" description="Helical" evidence="2">
    <location>
        <begin position="54"/>
        <end position="76"/>
    </location>
</feature>
<gene>
    <name evidence="3" type="ORF">DM02DRAFT_669458</name>
</gene>
<proteinExistence type="predicted"/>
<dbReference type="EMBL" id="KZ805326">
    <property type="protein sequence ID" value="PVI03904.1"/>
    <property type="molecule type" value="Genomic_DNA"/>
</dbReference>
<feature type="transmembrane region" description="Helical" evidence="2">
    <location>
        <begin position="12"/>
        <end position="34"/>
    </location>
</feature>
<evidence type="ECO:0000256" key="1">
    <source>
        <dbReference type="SAM" id="MobiDB-lite"/>
    </source>
</evidence>
<evidence type="ECO:0000313" key="4">
    <source>
        <dbReference type="Proteomes" id="UP000244855"/>
    </source>
</evidence>
<keyword evidence="4" id="KW-1185">Reference proteome</keyword>
<keyword evidence="2" id="KW-0472">Membrane</keyword>
<feature type="region of interest" description="Disordered" evidence="1">
    <location>
        <begin position="75"/>
        <end position="101"/>
    </location>
</feature>
<dbReference type="Proteomes" id="UP000244855">
    <property type="component" value="Unassembled WGS sequence"/>
</dbReference>
<keyword evidence="2" id="KW-0812">Transmembrane</keyword>
<dbReference type="AlphaFoldDB" id="A0A2V1E2L4"/>
<evidence type="ECO:0000256" key="2">
    <source>
        <dbReference type="SAM" id="Phobius"/>
    </source>
</evidence>
<reference evidence="3 4" key="1">
    <citation type="journal article" date="2018" name="Sci. Rep.">
        <title>Comparative genomics provides insights into the lifestyle and reveals functional heterogeneity of dark septate endophytic fungi.</title>
        <authorList>
            <person name="Knapp D.G."/>
            <person name="Nemeth J.B."/>
            <person name="Barry K."/>
            <person name="Hainaut M."/>
            <person name="Henrissat B."/>
            <person name="Johnson J."/>
            <person name="Kuo A."/>
            <person name="Lim J.H.P."/>
            <person name="Lipzen A."/>
            <person name="Nolan M."/>
            <person name="Ohm R.A."/>
            <person name="Tamas L."/>
            <person name="Grigoriev I.V."/>
            <person name="Spatafora J.W."/>
            <person name="Nagy L.G."/>
            <person name="Kovacs G.M."/>
        </authorList>
    </citation>
    <scope>NUCLEOTIDE SEQUENCE [LARGE SCALE GENOMIC DNA]</scope>
    <source>
        <strain evidence="3 4">DSE2036</strain>
    </source>
</reference>
<sequence length="142" mass="15581">MAAKTVRAAVSIAVATITYALMVLFVTVAAGELAELILGIPVRRGIILCVEAGIFWFLWGSSAVAPVSVSVPVVPAPKEEKKKSERKPASVPARVSPPMGGWANFEQRIRDGDREQLEEAVKRGEEWKGREVEIREVEGKRW</sequence>
<keyword evidence="2" id="KW-1133">Transmembrane helix</keyword>
<protein>
    <submittedName>
        <fullName evidence="3">Uncharacterized protein</fullName>
    </submittedName>
</protein>
<evidence type="ECO:0000313" key="3">
    <source>
        <dbReference type="EMBL" id="PVI03904.1"/>
    </source>
</evidence>